<evidence type="ECO:0000256" key="3">
    <source>
        <dbReference type="ARBA" id="ARBA00008691"/>
    </source>
</evidence>
<dbReference type="Proteomes" id="UP001318040">
    <property type="component" value="Chromosome 66"/>
</dbReference>
<accession>A0AAJ7UDK2</accession>
<protein>
    <submittedName>
        <fullName evidence="10">Transmembrane protein 47-like</fullName>
    </submittedName>
</protein>
<keyword evidence="6 8" id="KW-1133">Transmembrane helix</keyword>
<dbReference type="AlphaFoldDB" id="A0AAJ7UDK2"/>
<feature type="transmembrane region" description="Helical" evidence="8">
    <location>
        <begin position="74"/>
        <end position="96"/>
    </location>
</feature>
<dbReference type="GeneID" id="116956648"/>
<evidence type="ECO:0000256" key="6">
    <source>
        <dbReference type="ARBA" id="ARBA00022989"/>
    </source>
</evidence>
<dbReference type="GO" id="GO:0016020">
    <property type="term" value="C:membrane"/>
    <property type="evidence" value="ECO:0007669"/>
    <property type="project" value="UniProtKB-SubCell"/>
</dbReference>
<feature type="transmembrane region" description="Helical" evidence="8">
    <location>
        <begin position="108"/>
        <end position="127"/>
    </location>
</feature>
<evidence type="ECO:0000313" key="9">
    <source>
        <dbReference type="Proteomes" id="UP001318040"/>
    </source>
</evidence>
<sequence>MAGKGIVTVVRPFPLIGLSCSVVAATLCLLSLANSAWVTADNLSLSLWEMCKLKSGKAGGQWDCVDARTTDWKVATIVLMFLGLILTLVAVALGLWSVCKSSHKFLKVIAGILCVAVLLQITALILYPVRFVEDSVLHSYHEFSWGYGVAWGSTIFLVGAAVFYFLKPHDYRYSQGPLQR</sequence>
<dbReference type="Gene3D" id="1.20.140.150">
    <property type="match status" value="1"/>
</dbReference>
<keyword evidence="5" id="KW-0965">Cell junction</keyword>
<comment type="similarity">
    <text evidence="3">Belongs to the TMEM47 family.</text>
</comment>
<evidence type="ECO:0000256" key="2">
    <source>
        <dbReference type="ARBA" id="ARBA00004282"/>
    </source>
</evidence>
<proteinExistence type="inferred from homology"/>
<organism evidence="9 10">
    <name type="scientific">Petromyzon marinus</name>
    <name type="common">Sea lamprey</name>
    <dbReference type="NCBI Taxonomy" id="7757"/>
    <lineage>
        <taxon>Eukaryota</taxon>
        <taxon>Metazoa</taxon>
        <taxon>Chordata</taxon>
        <taxon>Craniata</taxon>
        <taxon>Vertebrata</taxon>
        <taxon>Cyclostomata</taxon>
        <taxon>Hyperoartia</taxon>
        <taxon>Petromyzontiformes</taxon>
        <taxon>Petromyzontidae</taxon>
        <taxon>Petromyzon</taxon>
    </lineage>
</organism>
<dbReference type="InterPro" id="IPR015664">
    <property type="entry name" value="P53_induced"/>
</dbReference>
<dbReference type="Pfam" id="PF00822">
    <property type="entry name" value="PMP22_Claudin"/>
    <property type="match status" value="1"/>
</dbReference>
<evidence type="ECO:0000256" key="4">
    <source>
        <dbReference type="ARBA" id="ARBA00022692"/>
    </source>
</evidence>
<feature type="transmembrane region" description="Helical" evidence="8">
    <location>
        <begin position="147"/>
        <end position="166"/>
    </location>
</feature>
<dbReference type="GO" id="GO:0005911">
    <property type="term" value="C:cell-cell junction"/>
    <property type="evidence" value="ECO:0007669"/>
    <property type="project" value="TreeGrafter"/>
</dbReference>
<evidence type="ECO:0000256" key="5">
    <source>
        <dbReference type="ARBA" id="ARBA00022949"/>
    </source>
</evidence>
<dbReference type="PANTHER" id="PTHR14399">
    <property type="entry name" value="P53-INDUCED PROTEIN RELATED"/>
    <property type="match status" value="1"/>
</dbReference>
<gene>
    <name evidence="10" type="primary">LOC116956648</name>
</gene>
<dbReference type="PANTHER" id="PTHR14399:SF5">
    <property type="entry name" value="CELL JUNCTION PROTEIN VAB-9"/>
    <property type="match status" value="1"/>
</dbReference>
<keyword evidence="9" id="KW-1185">Reference proteome</keyword>
<evidence type="ECO:0000256" key="7">
    <source>
        <dbReference type="ARBA" id="ARBA00023136"/>
    </source>
</evidence>
<dbReference type="KEGG" id="pmrn:116956648"/>
<evidence type="ECO:0000256" key="1">
    <source>
        <dbReference type="ARBA" id="ARBA00004141"/>
    </source>
</evidence>
<comment type="subcellular location">
    <subcellularLocation>
        <location evidence="2">Cell junction</location>
    </subcellularLocation>
    <subcellularLocation>
        <location evidence="1">Membrane</location>
        <topology evidence="1">Multi-pass membrane protein</topology>
    </subcellularLocation>
</comment>
<name>A0AAJ7UDK2_PETMA</name>
<dbReference type="RefSeq" id="XP_032834312.1">
    <property type="nucleotide sequence ID" value="XM_032978421.1"/>
</dbReference>
<evidence type="ECO:0000313" key="10">
    <source>
        <dbReference type="RefSeq" id="XP_032834312.1"/>
    </source>
</evidence>
<keyword evidence="7 8" id="KW-0472">Membrane</keyword>
<reference evidence="10" key="1">
    <citation type="submission" date="2025-08" db="UniProtKB">
        <authorList>
            <consortium name="RefSeq"/>
        </authorList>
    </citation>
    <scope>IDENTIFICATION</scope>
    <source>
        <tissue evidence="10">Sperm</tissue>
    </source>
</reference>
<dbReference type="GO" id="GO:0098609">
    <property type="term" value="P:cell-cell adhesion"/>
    <property type="evidence" value="ECO:0007669"/>
    <property type="project" value="TreeGrafter"/>
</dbReference>
<evidence type="ECO:0000256" key="8">
    <source>
        <dbReference type="SAM" id="Phobius"/>
    </source>
</evidence>
<dbReference type="InterPro" id="IPR004031">
    <property type="entry name" value="PMP22/EMP/MP20/Claudin"/>
</dbReference>
<keyword evidence="4 8" id="KW-0812">Transmembrane</keyword>